<reference evidence="1 2" key="1">
    <citation type="journal article" date="2019" name="Int. J. Syst. Evol. Microbiol.">
        <title>The Global Catalogue of Microorganisms (GCM) 10K type strain sequencing project: providing services to taxonomists for standard genome sequencing and annotation.</title>
        <authorList>
            <consortium name="The Broad Institute Genomics Platform"/>
            <consortium name="The Broad Institute Genome Sequencing Center for Infectious Disease"/>
            <person name="Wu L."/>
            <person name="Ma J."/>
        </authorList>
    </citation>
    <scope>NUCLEOTIDE SEQUENCE [LARGE SCALE GENOMIC DNA]</scope>
    <source>
        <strain evidence="1 2">JCM 14901</strain>
    </source>
</reference>
<organism evidence="1 2">
    <name type="scientific">Microbacterium deminutum</name>
    <dbReference type="NCBI Taxonomy" id="344164"/>
    <lineage>
        <taxon>Bacteria</taxon>
        <taxon>Bacillati</taxon>
        <taxon>Actinomycetota</taxon>
        <taxon>Actinomycetes</taxon>
        <taxon>Micrococcales</taxon>
        <taxon>Microbacteriaceae</taxon>
        <taxon>Microbacterium</taxon>
    </lineage>
</organism>
<keyword evidence="2" id="KW-1185">Reference proteome</keyword>
<dbReference type="RefSeq" id="WP_344097464.1">
    <property type="nucleotide sequence ID" value="NZ_BAAAOG010000013.1"/>
</dbReference>
<comment type="caution">
    <text evidence="1">The sequence shown here is derived from an EMBL/GenBank/DDBJ whole genome shotgun (WGS) entry which is preliminary data.</text>
</comment>
<dbReference type="Proteomes" id="UP001499933">
    <property type="component" value="Unassembled WGS sequence"/>
</dbReference>
<gene>
    <name evidence="1" type="ORF">GCM10009776_36520</name>
</gene>
<proteinExistence type="predicted"/>
<evidence type="ECO:0000313" key="1">
    <source>
        <dbReference type="EMBL" id="GAA1970151.1"/>
    </source>
</evidence>
<protein>
    <submittedName>
        <fullName evidence="1">Uncharacterized protein</fullName>
    </submittedName>
</protein>
<dbReference type="EMBL" id="BAAAOG010000013">
    <property type="protein sequence ID" value="GAA1970151.1"/>
    <property type="molecule type" value="Genomic_DNA"/>
</dbReference>
<accession>A0ABN2RJI8</accession>
<evidence type="ECO:0000313" key="2">
    <source>
        <dbReference type="Proteomes" id="UP001499933"/>
    </source>
</evidence>
<name>A0ABN2RJI8_9MICO</name>
<sequence length="636" mass="68686">MSTPRRLFEDPRNTYIVRNDDPDAFDKRFAGRPGVHREQRCCRDRAPRWQPYLTHDGEDPSSDNREAYREMVGLQVEDATGESDNVTGRNQMKGYVWVEGSTSGYKPDFISAHEWLRWQGVYWMPSPKGPTAGTNPPRWVRIPGDRKVRWEAGNYVFLWCQKCETPLEAAWSDVLDTLPAIARAVAMVASYVPVFGTALSLILNTAVSLAEGEDITESVLDGIGGALPSQPTSGMAFHAAVAIGKGERIQDILVEIAPLDRSLKDVLKVADEVIVGIANGQAVTDVAYGTVRGLLPPDAQQGMDLARRVVNGEDIPGMFLTQAEQIALDGVKGQAKAILAEAQGGSAEALSIAQSKVDAIYNQYAAEFGYQMALDELGTEATGWLQMGLAGGGSLRAAALAATPFVGTFGSIAETNTIVNDGYAQKGEELIASGIKFNNRPVADIRSGDRFDIVIDFYDLLNDTWTPRLTSYRITDAWRRGFTIAIGVCEGSSIRGPGQLDVYQTMAEIGGRDGFNAGQAVQHGRTLHGDSGLLNQQTTQDESKPIPRIVPEFVNLSPQGAQARAARERVTVQFLHSQSADDIFGEDLQSLLSGDGDRRAYADDEIIVNVQRPAAGETMDSGGTVSLGVALASGVS</sequence>